<name>A0A8J2YRP5_9PROT</name>
<feature type="domain" description="Formaldehyde-activating enzyme" evidence="2">
    <location>
        <begin position="4"/>
        <end position="162"/>
    </location>
</feature>
<evidence type="ECO:0000259" key="2">
    <source>
        <dbReference type="Pfam" id="PF08714"/>
    </source>
</evidence>
<comment type="caution">
    <text evidence="3">The sequence shown here is derived from an EMBL/GenBank/DDBJ whole genome shotgun (WGS) entry which is preliminary data.</text>
</comment>
<dbReference type="GO" id="GO:0016840">
    <property type="term" value="F:carbon-nitrogen lyase activity"/>
    <property type="evidence" value="ECO:0007669"/>
    <property type="project" value="InterPro"/>
</dbReference>
<reference evidence="3" key="1">
    <citation type="journal article" date="2014" name="Int. J. Syst. Evol. Microbiol.">
        <title>Complete genome sequence of Corynebacterium casei LMG S-19264T (=DSM 44701T), isolated from a smear-ripened cheese.</title>
        <authorList>
            <consortium name="US DOE Joint Genome Institute (JGI-PGF)"/>
            <person name="Walter F."/>
            <person name="Albersmeier A."/>
            <person name="Kalinowski J."/>
            <person name="Ruckert C."/>
        </authorList>
    </citation>
    <scope>NUCLEOTIDE SEQUENCE</scope>
    <source>
        <strain evidence="3">CGMCC 1.15725</strain>
    </source>
</reference>
<gene>
    <name evidence="3" type="ORF">GCM10011611_17500</name>
</gene>
<evidence type="ECO:0000313" key="4">
    <source>
        <dbReference type="Proteomes" id="UP000646365"/>
    </source>
</evidence>
<sequence length="168" mass="17126">MLKIGEGFVGGGPNAAHINLYLGPKDGPIAGAFVAAAASPGPGHIPFQAVIKPNVPAKPVTLFVAKSVLKNAQHETMTWGPAQAGVSAGITKALLDGVLPAEAEDGWLAVAAVWVDPSANDADTVYANNKEAAYEAAKRAMTSGWPSRAALADALGSVANPFYTPKQP</sequence>
<dbReference type="NCBIfam" id="TIGR03126">
    <property type="entry name" value="one_C_fae"/>
    <property type="match status" value="1"/>
</dbReference>
<keyword evidence="4" id="KW-1185">Reference proteome</keyword>
<dbReference type="InterPro" id="IPR020568">
    <property type="entry name" value="Ribosomal_Su5_D2-typ_SF"/>
</dbReference>
<proteinExistence type="predicted"/>
<dbReference type="Pfam" id="PF08714">
    <property type="entry name" value="Fae"/>
    <property type="match status" value="1"/>
</dbReference>
<evidence type="ECO:0000256" key="1">
    <source>
        <dbReference type="ARBA" id="ARBA00023239"/>
    </source>
</evidence>
<dbReference type="EMBL" id="BMJQ01000004">
    <property type="protein sequence ID" value="GGF12377.1"/>
    <property type="molecule type" value="Genomic_DNA"/>
</dbReference>
<organism evidence="3 4">
    <name type="scientific">Aliidongia dinghuensis</name>
    <dbReference type="NCBI Taxonomy" id="1867774"/>
    <lineage>
        <taxon>Bacteria</taxon>
        <taxon>Pseudomonadati</taxon>
        <taxon>Pseudomonadota</taxon>
        <taxon>Alphaproteobacteria</taxon>
        <taxon>Rhodospirillales</taxon>
        <taxon>Dongiaceae</taxon>
        <taxon>Aliidongia</taxon>
    </lineage>
</organism>
<dbReference type="Proteomes" id="UP000646365">
    <property type="component" value="Unassembled WGS sequence"/>
</dbReference>
<accession>A0A8J2YRP5</accession>
<keyword evidence="1" id="KW-0456">Lyase</keyword>
<dbReference type="AlphaFoldDB" id="A0A8J2YRP5"/>
<dbReference type="InterPro" id="IPR037075">
    <property type="entry name" value="HCHO-activating_enzyme_sf"/>
</dbReference>
<dbReference type="GO" id="GO:0016051">
    <property type="term" value="P:carbohydrate biosynthetic process"/>
    <property type="evidence" value="ECO:0007669"/>
    <property type="project" value="InterPro"/>
</dbReference>
<protein>
    <submittedName>
        <fullName evidence="3">Aldehyde-activating protein</fullName>
    </submittedName>
</protein>
<reference evidence="3" key="2">
    <citation type="submission" date="2020-09" db="EMBL/GenBank/DDBJ databases">
        <authorList>
            <person name="Sun Q."/>
            <person name="Zhou Y."/>
        </authorList>
    </citation>
    <scope>NUCLEOTIDE SEQUENCE</scope>
    <source>
        <strain evidence="3">CGMCC 1.15725</strain>
    </source>
</reference>
<dbReference type="Gene3D" id="3.30.230.60">
    <property type="entry name" value="Formaldehyde-activating enzyme"/>
    <property type="match status" value="1"/>
</dbReference>
<dbReference type="SUPFAM" id="SSF54211">
    <property type="entry name" value="Ribosomal protein S5 domain 2-like"/>
    <property type="match status" value="1"/>
</dbReference>
<dbReference type="InterPro" id="IPR014826">
    <property type="entry name" value="HCHO-activating_enzyme"/>
</dbReference>
<dbReference type="RefSeq" id="WP_189044710.1">
    <property type="nucleotide sequence ID" value="NZ_BMJQ01000004.1"/>
</dbReference>
<evidence type="ECO:0000313" key="3">
    <source>
        <dbReference type="EMBL" id="GGF12377.1"/>
    </source>
</evidence>